<evidence type="ECO:0000313" key="2">
    <source>
        <dbReference type="Proteomes" id="UP000250675"/>
    </source>
</evidence>
<sequence>MKNNTTSYPNLISAMEFTNNVCALLVAIELSAEQLDADTIKDASNGIRYLASRAYEELQRVKNTEAGK</sequence>
<dbReference type="AlphaFoldDB" id="A0A2X3FAV6"/>
<reference evidence="1 2" key="1">
    <citation type="submission" date="2018-06" db="EMBL/GenBank/DDBJ databases">
        <authorList>
            <consortium name="Pathogen Informatics"/>
            <person name="Doyle S."/>
        </authorList>
    </citation>
    <scope>NUCLEOTIDE SEQUENCE [LARGE SCALE GENOMIC DNA]</scope>
    <source>
        <strain evidence="1 2">NCTC9645</strain>
    </source>
</reference>
<evidence type="ECO:0008006" key="3">
    <source>
        <dbReference type="Google" id="ProtNLM"/>
    </source>
</evidence>
<gene>
    <name evidence="1" type="ORF">NCTC9645_01345</name>
</gene>
<organism evidence="1 2">
    <name type="scientific">Klebsiella pneumoniae</name>
    <dbReference type="NCBI Taxonomy" id="573"/>
    <lineage>
        <taxon>Bacteria</taxon>
        <taxon>Pseudomonadati</taxon>
        <taxon>Pseudomonadota</taxon>
        <taxon>Gammaproteobacteria</taxon>
        <taxon>Enterobacterales</taxon>
        <taxon>Enterobacteriaceae</taxon>
        <taxon>Klebsiella/Raoultella group</taxon>
        <taxon>Klebsiella</taxon>
        <taxon>Klebsiella pneumoniae complex</taxon>
    </lineage>
</organism>
<dbReference type="Proteomes" id="UP000250675">
    <property type="component" value="Unassembled WGS sequence"/>
</dbReference>
<evidence type="ECO:0000313" key="1">
    <source>
        <dbReference type="EMBL" id="SQC19930.1"/>
    </source>
</evidence>
<proteinExistence type="predicted"/>
<accession>A0A2X3FAV6</accession>
<dbReference type="EMBL" id="UASO01000004">
    <property type="protein sequence ID" value="SQC19930.1"/>
    <property type="molecule type" value="Genomic_DNA"/>
</dbReference>
<name>A0A2X3FAV6_KLEPN</name>
<protein>
    <recommendedName>
        <fullName evidence="3">Prophage protein</fullName>
    </recommendedName>
</protein>